<feature type="transmembrane region" description="Helical" evidence="1">
    <location>
        <begin position="6"/>
        <end position="23"/>
    </location>
</feature>
<dbReference type="AlphaFoldDB" id="A0A0W1RJH2"/>
<keyword evidence="1" id="KW-1133">Transmembrane helix</keyword>
<dbReference type="Proteomes" id="UP000053157">
    <property type="component" value="Unassembled WGS sequence"/>
</dbReference>
<keyword evidence="1" id="KW-0812">Transmembrane</keyword>
<sequence>MTLSAVLVGIVGTLVVEALLLRAESRVRRLWDDSRVQLVAVVATLVAVGVAVETVGASVLVLVLSGLVTYLLLLVAVELRDWQTGRP</sequence>
<comment type="caution">
    <text evidence="2">The sequence shown here is derived from an EMBL/GenBank/DDBJ whole genome shotgun (WGS) entry which is preliminary data.</text>
</comment>
<organism evidence="2 3">
    <name type="scientific">Haloferax profundi</name>
    <dbReference type="NCBI Taxonomy" id="1544718"/>
    <lineage>
        <taxon>Archaea</taxon>
        <taxon>Methanobacteriati</taxon>
        <taxon>Methanobacteriota</taxon>
        <taxon>Stenosarchaea group</taxon>
        <taxon>Halobacteria</taxon>
        <taxon>Halobacteriales</taxon>
        <taxon>Haloferacaceae</taxon>
        <taxon>Haloferax</taxon>
    </lineage>
</organism>
<proteinExistence type="predicted"/>
<name>A0A0W1RJH2_9EURY</name>
<feature type="transmembrane region" description="Helical" evidence="1">
    <location>
        <begin position="35"/>
        <end position="52"/>
    </location>
</feature>
<protein>
    <submittedName>
        <fullName evidence="2">Uncharacterized protein</fullName>
    </submittedName>
</protein>
<reference evidence="2 3" key="1">
    <citation type="submission" date="2015-12" db="EMBL/GenBank/DDBJ databases">
        <title>Haloferax profundi sp. nov. isolated from the Discovery deep brine-seawater interface in the Red Sea.</title>
        <authorList>
            <person name="Zhang G."/>
            <person name="Stingl U."/>
            <person name="Rashid M."/>
        </authorList>
    </citation>
    <scope>NUCLEOTIDE SEQUENCE [LARGE SCALE GENOMIC DNA]</scope>
    <source>
        <strain evidence="2 3">SB29</strain>
    </source>
</reference>
<feature type="transmembrane region" description="Helical" evidence="1">
    <location>
        <begin position="58"/>
        <end position="77"/>
    </location>
</feature>
<dbReference type="EMBL" id="LOPV01000603">
    <property type="protein sequence ID" value="KTG13333.1"/>
    <property type="molecule type" value="Genomic_DNA"/>
</dbReference>
<keyword evidence="1" id="KW-0472">Membrane</keyword>
<accession>A0A0W1RJH2</accession>
<evidence type="ECO:0000313" key="3">
    <source>
        <dbReference type="Proteomes" id="UP000053157"/>
    </source>
</evidence>
<gene>
    <name evidence="2" type="ORF">AUR66_03450</name>
</gene>
<evidence type="ECO:0000313" key="2">
    <source>
        <dbReference type="EMBL" id="KTG13333.1"/>
    </source>
</evidence>
<keyword evidence="3" id="KW-1185">Reference proteome</keyword>
<evidence type="ECO:0000256" key="1">
    <source>
        <dbReference type="SAM" id="Phobius"/>
    </source>
</evidence>